<keyword evidence="3" id="KW-1185">Reference proteome</keyword>
<proteinExistence type="inferred from homology"/>
<evidence type="ECO:0000256" key="1">
    <source>
        <dbReference type="ARBA" id="ARBA00006974"/>
    </source>
</evidence>
<organism evidence="2 3">
    <name type="scientific">Rosa chinensis</name>
    <name type="common">China rose</name>
    <dbReference type="NCBI Taxonomy" id="74649"/>
    <lineage>
        <taxon>Eukaryota</taxon>
        <taxon>Viridiplantae</taxon>
        <taxon>Streptophyta</taxon>
        <taxon>Embryophyta</taxon>
        <taxon>Tracheophyta</taxon>
        <taxon>Spermatophyta</taxon>
        <taxon>Magnoliopsida</taxon>
        <taxon>eudicotyledons</taxon>
        <taxon>Gunneridae</taxon>
        <taxon>Pentapetalae</taxon>
        <taxon>rosids</taxon>
        <taxon>fabids</taxon>
        <taxon>Rosales</taxon>
        <taxon>Rosaceae</taxon>
        <taxon>Rosoideae</taxon>
        <taxon>Rosoideae incertae sedis</taxon>
        <taxon>Rosa</taxon>
    </lineage>
</organism>
<accession>A0A2P6PQB3</accession>
<dbReference type="PANTHER" id="PTHR31929">
    <property type="entry name" value="SAUR-LIKE AUXIN-RESPONSIVE PROTEIN FAMILY-RELATED"/>
    <property type="match status" value="1"/>
</dbReference>
<reference evidence="2 3" key="1">
    <citation type="journal article" date="2018" name="Nat. Genet.">
        <title>The Rosa genome provides new insights in the design of modern roses.</title>
        <authorList>
            <person name="Bendahmane M."/>
        </authorList>
    </citation>
    <scope>NUCLEOTIDE SEQUENCE [LARGE SCALE GENOMIC DNA]</scope>
    <source>
        <strain evidence="3">cv. Old Blush</strain>
    </source>
</reference>
<dbReference type="OMA" id="EINTTMG"/>
<evidence type="ECO:0000313" key="3">
    <source>
        <dbReference type="Proteomes" id="UP000238479"/>
    </source>
</evidence>
<dbReference type="Gramene" id="PRQ24118">
    <property type="protein sequence ID" value="PRQ24118"/>
    <property type="gene ID" value="RchiOBHm_Chr6g0268891"/>
</dbReference>
<comment type="similarity">
    <text evidence="1">Belongs to the ARG7 family.</text>
</comment>
<protein>
    <submittedName>
        <fullName evidence="2">Putative small auxin-up RNA</fullName>
    </submittedName>
</protein>
<dbReference type="EMBL" id="PDCK01000044">
    <property type="protein sequence ID" value="PRQ24118.1"/>
    <property type="molecule type" value="Genomic_DNA"/>
</dbReference>
<dbReference type="InterPro" id="IPR003676">
    <property type="entry name" value="SAUR_fam"/>
</dbReference>
<comment type="caution">
    <text evidence="2">The sequence shown here is derived from an EMBL/GenBank/DDBJ whole genome shotgun (WGS) entry which is preliminary data.</text>
</comment>
<gene>
    <name evidence="2" type="ORF">RchiOBHm_Chr6g0268891</name>
</gene>
<sequence length="84" mass="9148">MGFRLPGIVSAKKSLIRSLSTSNTSKNSGIPKGYFVVYVGESQKKRSDLLSQAEEEFGYGHAMGSITMPCSEHTFLDLTTRSSV</sequence>
<dbReference type="STRING" id="74649.A0A2P6PQB3"/>
<dbReference type="Proteomes" id="UP000238479">
    <property type="component" value="Chromosome 6"/>
</dbReference>
<dbReference type="GO" id="GO:0009733">
    <property type="term" value="P:response to auxin"/>
    <property type="evidence" value="ECO:0007669"/>
    <property type="project" value="InterPro"/>
</dbReference>
<evidence type="ECO:0000313" key="2">
    <source>
        <dbReference type="EMBL" id="PRQ24118.1"/>
    </source>
</evidence>
<dbReference type="AlphaFoldDB" id="A0A2P6PQB3"/>
<name>A0A2P6PQB3_ROSCH</name>